<evidence type="ECO:0000256" key="5">
    <source>
        <dbReference type="ARBA" id="ARBA00023186"/>
    </source>
</evidence>
<dbReference type="SUPFAM" id="SSF57938">
    <property type="entry name" value="DnaJ/Hsp40 cysteine-rich domain"/>
    <property type="match status" value="1"/>
</dbReference>
<evidence type="ECO:0000313" key="10">
    <source>
        <dbReference type="EMBL" id="KAK1921346.1"/>
    </source>
</evidence>
<dbReference type="GO" id="GO:0030544">
    <property type="term" value="F:Hsp70 protein binding"/>
    <property type="evidence" value="ECO:0007669"/>
    <property type="project" value="InterPro"/>
</dbReference>
<dbReference type="PROSITE" id="PS50076">
    <property type="entry name" value="DNAJ_2"/>
    <property type="match status" value="1"/>
</dbReference>
<dbReference type="CDD" id="cd10747">
    <property type="entry name" value="DnaJ_C"/>
    <property type="match status" value="1"/>
</dbReference>
<protein>
    <recommendedName>
        <fullName evidence="12">Chaperone regulator</fullName>
    </recommendedName>
</protein>
<dbReference type="Gene3D" id="2.10.230.10">
    <property type="entry name" value="Heat shock protein DnaJ, cysteine-rich domain"/>
    <property type="match status" value="1"/>
</dbReference>
<evidence type="ECO:0000259" key="8">
    <source>
        <dbReference type="PROSITE" id="PS50076"/>
    </source>
</evidence>
<evidence type="ECO:0000256" key="2">
    <source>
        <dbReference type="ARBA" id="ARBA00022737"/>
    </source>
</evidence>
<dbReference type="AlphaFoldDB" id="A0AAD9CSY7"/>
<dbReference type="CDD" id="cd06257">
    <property type="entry name" value="DnaJ"/>
    <property type="match status" value="1"/>
</dbReference>
<reference evidence="10" key="1">
    <citation type="submission" date="2023-02" db="EMBL/GenBank/DDBJ databases">
        <title>Identification and recombinant expression of a fungal hydrolase from Papiliotrema laurentii that hydrolyzes apple cutin and clears colloidal polyester polyurethane.</title>
        <authorList>
            <consortium name="DOE Joint Genome Institute"/>
            <person name="Roman V.A."/>
            <person name="Bojanowski C."/>
            <person name="Crable B.R."/>
            <person name="Wagner D.N."/>
            <person name="Hung C.S."/>
            <person name="Nadeau L.J."/>
            <person name="Schratz L."/>
            <person name="Haridas S."/>
            <person name="Pangilinan J."/>
            <person name="Lipzen A."/>
            <person name="Na H."/>
            <person name="Yan M."/>
            <person name="Ng V."/>
            <person name="Grigoriev I.V."/>
            <person name="Spatafora J.W."/>
            <person name="Barlow D."/>
            <person name="Biffinger J."/>
            <person name="Kelley-Loughnane N."/>
            <person name="Varaljay V.A."/>
            <person name="Crookes-Goodson W.J."/>
        </authorList>
    </citation>
    <scope>NUCLEOTIDE SEQUENCE</scope>
    <source>
        <strain evidence="10">5307AH</strain>
    </source>
</reference>
<dbReference type="PROSITE" id="PS51188">
    <property type="entry name" value="ZF_CR"/>
    <property type="match status" value="1"/>
</dbReference>
<proteinExistence type="inferred from homology"/>
<dbReference type="InterPro" id="IPR001623">
    <property type="entry name" value="DnaJ_domain"/>
</dbReference>
<keyword evidence="4 6" id="KW-0862">Zinc</keyword>
<dbReference type="FunFam" id="2.10.230.10:FF:000002">
    <property type="entry name" value="Molecular chaperone DnaJ"/>
    <property type="match status" value="1"/>
</dbReference>
<keyword evidence="2" id="KW-0677">Repeat</keyword>
<evidence type="ECO:0008006" key="12">
    <source>
        <dbReference type="Google" id="ProtNLM"/>
    </source>
</evidence>
<accession>A0AAD9CSY7</accession>
<dbReference type="InterPro" id="IPR044713">
    <property type="entry name" value="DNJA1/2-like"/>
</dbReference>
<evidence type="ECO:0000256" key="7">
    <source>
        <dbReference type="SAM" id="SignalP"/>
    </source>
</evidence>
<dbReference type="InterPro" id="IPR036869">
    <property type="entry name" value="J_dom_sf"/>
</dbReference>
<dbReference type="GO" id="GO:0005524">
    <property type="term" value="F:ATP binding"/>
    <property type="evidence" value="ECO:0007669"/>
    <property type="project" value="InterPro"/>
</dbReference>
<dbReference type="SMART" id="SM00271">
    <property type="entry name" value="DnaJ"/>
    <property type="match status" value="1"/>
</dbReference>
<dbReference type="GO" id="GO:0008270">
    <property type="term" value="F:zinc ion binding"/>
    <property type="evidence" value="ECO:0007669"/>
    <property type="project" value="UniProtKB-KW"/>
</dbReference>
<dbReference type="CDD" id="cd10719">
    <property type="entry name" value="DnaJ_zf"/>
    <property type="match status" value="1"/>
</dbReference>
<dbReference type="EMBL" id="JAODAN010000011">
    <property type="protein sequence ID" value="KAK1921346.1"/>
    <property type="molecule type" value="Genomic_DNA"/>
</dbReference>
<evidence type="ECO:0000256" key="4">
    <source>
        <dbReference type="ARBA" id="ARBA00022833"/>
    </source>
</evidence>
<comment type="caution">
    <text evidence="10">The sequence shown here is derived from an EMBL/GenBank/DDBJ whole genome shotgun (WGS) entry which is preliminary data.</text>
</comment>
<dbReference type="Pfam" id="PF00226">
    <property type="entry name" value="DnaJ"/>
    <property type="match status" value="1"/>
</dbReference>
<dbReference type="Pfam" id="PF00684">
    <property type="entry name" value="DnaJ_CXXCXGXG"/>
    <property type="match status" value="1"/>
</dbReference>
<dbReference type="HAMAP" id="MF_01152">
    <property type="entry name" value="DnaJ"/>
    <property type="match status" value="1"/>
</dbReference>
<sequence length="377" mass="40991">MLLSSFLPVLSLLFLSGCLAAQSYYQILGVKRDASEGEIKKAYRKLSKKYHPDINPDEAAHEKFIEVSKAYEVLSDHELKGVYDRGGEEGLKQHEARKAGGGGNPHDLFSRFFGGGHGGGGGEQRGPGLLTNLEVDLADMYAGRTIEFQVPRKIVCTHCHGSGAHSDADIHECGHCNGQGMVIQRHQVFPGMVTNVQMQCQHCGGRGKRIARQCPKCSGQKVIDTLNTLAVHIPAGAPEGFEEVFHGEADESTEWEAGDVVVRVHSRKVEGQGGWGRKDAGIVGRVTLSVAEALLGFKRTLTHLDGRSVVIERKGTTQPGEVEVIEGEGMPSYHDIPQGDMYIEYSVVLPAEVSETTRQKLLEVFPDTVNASAHDEL</sequence>
<dbReference type="Proteomes" id="UP001182556">
    <property type="component" value="Unassembled WGS sequence"/>
</dbReference>
<dbReference type="GO" id="GO:0009408">
    <property type="term" value="P:response to heat"/>
    <property type="evidence" value="ECO:0007669"/>
    <property type="project" value="InterPro"/>
</dbReference>
<dbReference type="Pfam" id="PF01556">
    <property type="entry name" value="DnaJ_C"/>
    <property type="match status" value="1"/>
</dbReference>
<keyword evidence="1 6" id="KW-0479">Metal-binding</keyword>
<dbReference type="InterPro" id="IPR002939">
    <property type="entry name" value="DnaJ_C"/>
</dbReference>
<dbReference type="SUPFAM" id="SSF46565">
    <property type="entry name" value="Chaperone J-domain"/>
    <property type="match status" value="1"/>
</dbReference>
<dbReference type="InterPro" id="IPR012724">
    <property type="entry name" value="DnaJ"/>
</dbReference>
<evidence type="ECO:0000259" key="9">
    <source>
        <dbReference type="PROSITE" id="PS51188"/>
    </source>
</evidence>
<keyword evidence="5" id="KW-0143">Chaperone</keyword>
<dbReference type="InterPro" id="IPR018253">
    <property type="entry name" value="DnaJ_domain_CS"/>
</dbReference>
<dbReference type="PRINTS" id="PR00625">
    <property type="entry name" value="JDOMAIN"/>
</dbReference>
<evidence type="ECO:0000256" key="1">
    <source>
        <dbReference type="ARBA" id="ARBA00022723"/>
    </source>
</evidence>
<evidence type="ECO:0000313" key="11">
    <source>
        <dbReference type="Proteomes" id="UP001182556"/>
    </source>
</evidence>
<dbReference type="FunFam" id="2.60.260.20:FF:000013">
    <property type="entry name" value="DnaJ subfamily B member 11"/>
    <property type="match status" value="1"/>
</dbReference>
<dbReference type="Gene3D" id="2.60.260.20">
    <property type="entry name" value="Urease metallochaperone UreE, N-terminal domain"/>
    <property type="match status" value="2"/>
</dbReference>
<gene>
    <name evidence="10" type="ORF">DB88DRAFT_500453</name>
</gene>
<feature type="chain" id="PRO_5042251548" description="Chaperone regulator" evidence="7">
    <location>
        <begin position="21"/>
        <end position="377"/>
    </location>
</feature>
<dbReference type="InterPro" id="IPR008971">
    <property type="entry name" value="HSP40/DnaJ_pept-bd"/>
</dbReference>
<dbReference type="InterPro" id="IPR001305">
    <property type="entry name" value="HSP_DnaJ_Cys-rich_dom"/>
</dbReference>
<dbReference type="GO" id="GO:0051082">
    <property type="term" value="F:unfolded protein binding"/>
    <property type="evidence" value="ECO:0007669"/>
    <property type="project" value="InterPro"/>
</dbReference>
<dbReference type="PANTHER" id="PTHR43888">
    <property type="entry name" value="DNAJ-LIKE-2, ISOFORM A-RELATED"/>
    <property type="match status" value="1"/>
</dbReference>
<name>A0AAD9CSY7_PAPLA</name>
<organism evidence="10 11">
    <name type="scientific">Papiliotrema laurentii</name>
    <name type="common">Cryptococcus laurentii</name>
    <dbReference type="NCBI Taxonomy" id="5418"/>
    <lineage>
        <taxon>Eukaryota</taxon>
        <taxon>Fungi</taxon>
        <taxon>Dikarya</taxon>
        <taxon>Basidiomycota</taxon>
        <taxon>Agaricomycotina</taxon>
        <taxon>Tremellomycetes</taxon>
        <taxon>Tremellales</taxon>
        <taxon>Rhynchogastremaceae</taxon>
        <taxon>Papiliotrema</taxon>
    </lineage>
</organism>
<dbReference type="InterPro" id="IPR036410">
    <property type="entry name" value="HSP_DnaJ_Cys-rich_dom_sf"/>
</dbReference>
<dbReference type="PROSITE" id="PS00636">
    <property type="entry name" value="DNAJ_1"/>
    <property type="match status" value="1"/>
</dbReference>
<keyword evidence="11" id="KW-1185">Reference proteome</keyword>
<feature type="domain" description="J" evidence="8">
    <location>
        <begin position="23"/>
        <end position="87"/>
    </location>
</feature>
<dbReference type="Gene3D" id="1.10.287.110">
    <property type="entry name" value="DnaJ domain"/>
    <property type="match status" value="1"/>
</dbReference>
<feature type="signal peptide" evidence="7">
    <location>
        <begin position="1"/>
        <end position="20"/>
    </location>
</feature>
<evidence type="ECO:0000256" key="6">
    <source>
        <dbReference type="PROSITE-ProRule" id="PRU00546"/>
    </source>
</evidence>
<keyword evidence="7" id="KW-0732">Signal</keyword>
<feature type="domain" description="CR-type" evidence="9">
    <location>
        <begin position="143"/>
        <end position="226"/>
    </location>
</feature>
<dbReference type="SUPFAM" id="SSF49493">
    <property type="entry name" value="HSP40/DnaJ peptide-binding domain"/>
    <property type="match status" value="2"/>
</dbReference>
<keyword evidence="3 6" id="KW-0863">Zinc-finger</keyword>
<evidence type="ECO:0000256" key="3">
    <source>
        <dbReference type="ARBA" id="ARBA00022771"/>
    </source>
</evidence>
<feature type="zinc finger region" description="CR-type" evidence="6">
    <location>
        <begin position="143"/>
        <end position="226"/>
    </location>
</feature>
<dbReference type="GO" id="GO:0006457">
    <property type="term" value="P:protein folding"/>
    <property type="evidence" value="ECO:0007669"/>
    <property type="project" value="InterPro"/>
</dbReference>